<dbReference type="EMBL" id="CAWYQH010000013">
    <property type="protein sequence ID" value="CAK8674942.1"/>
    <property type="molecule type" value="Genomic_DNA"/>
</dbReference>
<sequence length="108" mass="12064">MDTNNRKFAHDRRMPVGFNAQKFPIMSNGCVGFMERSSLDCLREGRWKRVSRLPSDPLPLAPANPGPSRPWMSLPARRNPHDLLPATPGSRRNDPLPPPPVYSSSSSD</sequence>
<keyword evidence="4" id="KW-1185">Reference proteome</keyword>
<feature type="compositionally biased region" description="Pro residues" evidence="1">
    <location>
        <begin position="56"/>
        <end position="68"/>
    </location>
</feature>
<dbReference type="InterPro" id="IPR031366">
    <property type="entry name" value="DUF4663"/>
</dbReference>
<evidence type="ECO:0000313" key="2">
    <source>
        <dbReference type="EMBL" id="CAK8674942.1"/>
    </source>
</evidence>
<reference evidence="2 4" key="1">
    <citation type="submission" date="2024-02" db="EMBL/GenBank/DDBJ databases">
        <authorList>
            <person name="Daric V."/>
            <person name="Darras S."/>
        </authorList>
    </citation>
    <scope>NUCLEOTIDE SEQUENCE [LARGE SCALE GENOMIC DNA]</scope>
</reference>
<proteinExistence type="predicted"/>
<protein>
    <submittedName>
        <fullName evidence="2">Uncharacterized protein</fullName>
    </submittedName>
</protein>
<organism evidence="2 4">
    <name type="scientific">Clavelina lepadiformis</name>
    <name type="common">Light-bulb sea squirt</name>
    <name type="synonym">Ascidia lepadiformis</name>
    <dbReference type="NCBI Taxonomy" id="159417"/>
    <lineage>
        <taxon>Eukaryota</taxon>
        <taxon>Metazoa</taxon>
        <taxon>Chordata</taxon>
        <taxon>Tunicata</taxon>
        <taxon>Ascidiacea</taxon>
        <taxon>Aplousobranchia</taxon>
        <taxon>Clavelinidae</taxon>
        <taxon>Clavelina</taxon>
    </lineage>
</organism>
<feature type="region of interest" description="Disordered" evidence="1">
    <location>
        <begin position="51"/>
        <end position="108"/>
    </location>
</feature>
<name>A0ABP0F9G6_CLALP</name>
<dbReference type="Proteomes" id="UP001642483">
    <property type="component" value="Unassembled WGS sequence"/>
</dbReference>
<dbReference type="Pfam" id="PF15668">
    <property type="entry name" value="DUF4663"/>
    <property type="match status" value="1"/>
</dbReference>
<dbReference type="EMBL" id="CAWYQH010000013">
    <property type="protein sequence ID" value="CAK8675083.1"/>
    <property type="molecule type" value="Genomic_DNA"/>
</dbReference>
<evidence type="ECO:0000313" key="4">
    <source>
        <dbReference type="Proteomes" id="UP001642483"/>
    </source>
</evidence>
<evidence type="ECO:0000256" key="1">
    <source>
        <dbReference type="SAM" id="MobiDB-lite"/>
    </source>
</evidence>
<gene>
    <name evidence="2" type="ORF">CVLEPA_LOCUS4588</name>
    <name evidence="3" type="ORF">CVLEPA_LOCUS4704</name>
</gene>
<evidence type="ECO:0000313" key="3">
    <source>
        <dbReference type="EMBL" id="CAK8675083.1"/>
    </source>
</evidence>
<comment type="caution">
    <text evidence="2">The sequence shown here is derived from an EMBL/GenBank/DDBJ whole genome shotgun (WGS) entry which is preliminary data.</text>
</comment>
<accession>A0ABP0F9G6</accession>